<evidence type="ECO:0008006" key="5">
    <source>
        <dbReference type="Google" id="ProtNLM"/>
    </source>
</evidence>
<feature type="region of interest" description="Disordered" evidence="2">
    <location>
        <begin position="131"/>
        <end position="159"/>
    </location>
</feature>
<feature type="coiled-coil region" evidence="1">
    <location>
        <begin position="321"/>
        <end position="522"/>
    </location>
</feature>
<feature type="compositionally biased region" description="Polar residues" evidence="2">
    <location>
        <begin position="135"/>
        <end position="159"/>
    </location>
</feature>
<organism evidence="3 4">
    <name type="scientific">Plasmopara halstedii</name>
    <name type="common">Downy mildew of sunflower</name>
    <dbReference type="NCBI Taxonomy" id="4781"/>
    <lineage>
        <taxon>Eukaryota</taxon>
        <taxon>Sar</taxon>
        <taxon>Stramenopiles</taxon>
        <taxon>Oomycota</taxon>
        <taxon>Peronosporomycetes</taxon>
        <taxon>Peronosporales</taxon>
        <taxon>Peronosporaceae</taxon>
        <taxon>Plasmopara</taxon>
    </lineage>
</organism>
<reference evidence="4" key="1">
    <citation type="submission" date="2014-09" db="EMBL/GenBank/DDBJ databases">
        <authorList>
            <person name="Sharma Rahul"/>
            <person name="Thines Marco"/>
        </authorList>
    </citation>
    <scope>NUCLEOTIDE SEQUENCE [LARGE SCALE GENOMIC DNA]</scope>
</reference>
<keyword evidence="4" id="KW-1185">Reference proteome</keyword>
<dbReference type="AlphaFoldDB" id="A0A0P1B6V4"/>
<protein>
    <recommendedName>
        <fullName evidence="5">Centrosomal protein of 131 kDa</fullName>
    </recommendedName>
</protein>
<dbReference type="GO" id="GO:0005929">
    <property type="term" value="C:cilium"/>
    <property type="evidence" value="ECO:0007669"/>
    <property type="project" value="GOC"/>
</dbReference>
<dbReference type="OrthoDB" id="197735at2759"/>
<evidence type="ECO:0000256" key="1">
    <source>
        <dbReference type="SAM" id="Coils"/>
    </source>
</evidence>
<dbReference type="GeneID" id="36402438"/>
<feature type="coiled-coil region" evidence="1">
    <location>
        <begin position="243"/>
        <end position="281"/>
    </location>
</feature>
<dbReference type="OMA" id="RCEHLEK"/>
<dbReference type="InterPro" id="IPR030465">
    <property type="entry name" value="CEP131"/>
</dbReference>
<feature type="coiled-coil region" evidence="1">
    <location>
        <begin position="549"/>
        <end position="622"/>
    </location>
</feature>
<accession>A0A0P1B6V4</accession>
<dbReference type="STRING" id="4781.A0A0P1B6V4"/>
<evidence type="ECO:0000313" key="3">
    <source>
        <dbReference type="EMBL" id="CEG49630.1"/>
    </source>
</evidence>
<dbReference type="PANTHER" id="PTHR31540">
    <property type="entry name" value="CENTROSOMAL PROTEIN OF 131 KDA"/>
    <property type="match status" value="1"/>
</dbReference>
<dbReference type="EMBL" id="CCYD01003090">
    <property type="protein sequence ID" value="CEG49630.1"/>
    <property type="molecule type" value="Genomic_DNA"/>
</dbReference>
<dbReference type="PANTHER" id="PTHR31540:SF1">
    <property type="entry name" value="CENTROSOMAL PROTEIN OF 131 KDA"/>
    <property type="match status" value="1"/>
</dbReference>
<keyword evidence="1" id="KW-0175">Coiled coil</keyword>
<sequence length="705" mass="82558">MHRQHDAERMRVHARSRRSMIKDVDNMRLPVAANGMESIQDEADDLVLCLPSPQQEEEVICKEKFEIRRSGSKAGSNSSHRSASSSIYDYLDTLESEGAARLPLLESRAVSAPSYPTRRFRRTADEFGRVDTAKRPNSSSNFGDSFSPKRCSSTISNQTENSNTHQYYVGIKEKLATITIELNDKTKTIELLTMARKKDAAKTKQLLEEAEEHSKQEFAAQQEKFNKELEKQMDFSQKLVTEKSELAKRCNELVAEIQEAKANNAREVERFKLKLKDAKERWVAQEKIRREQWIVKKTEEIKKLTVAALEPDIQVILSKGKTDLEKAREAASEERRNLRVQLEKERDATLQRLRDEYERKLIEAREKERAKLMLRLDAADAELQQQLTSQRRRLQEEAEATRDELYGELRAAKLAHTNALDGLKERHQLELQAAAEHLRKEKQELIAKYEHDYIALREQTSVECEKFKVQLTSKLRDEINKEKQEMEKQMLRSRDAKIELVIEKLQEESRQMVERAESKALKKFSQERLEYERKLRQTGEIEGIWMEKNRELHERLNTLEKAHDKLKRENEVLKHDLREASEKSSDLALRLNEERQLHEHSMEQAENRCSSLQTETEYTKQQQSVEITALREKQAMLESHFQQQVQKLRSEHDTALDNLHERVRSTVARKDQTISELQEDLHLLQVKLEKSQAIIEEQRLQLYSK</sequence>
<evidence type="ECO:0000313" key="4">
    <source>
        <dbReference type="Proteomes" id="UP000054928"/>
    </source>
</evidence>
<dbReference type="Proteomes" id="UP000054928">
    <property type="component" value="Unassembled WGS sequence"/>
</dbReference>
<dbReference type="GO" id="GO:0035735">
    <property type="term" value="P:intraciliary transport involved in cilium assembly"/>
    <property type="evidence" value="ECO:0007669"/>
    <property type="project" value="InterPro"/>
</dbReference>
<dbReference type="RefSeq" id="XP_024585999.1">
    <property type="nucleotide sequence ID" value="XM_024720840.1"/>
</dbReference>
<name>A0A0P1B6V4_PLAHL</name>
<evidence type="ECO:0000256" key="2">
    <source>
        <dbReference type="SAM" id="MobiDB-lite"/>
    </source>
</evidence>
<proteinExistence type="predicted"/>